<evidence type="ECO:0000313" key="1">
    <source>
        <dbReference type="EMBL" id="GAF73072.1"/>
    </source>
</evidence>
<reference evidence="1" key="1">
    <citation type="journal article" date="2014" name="Front. Microbiol.">
        <title>High frequency of phylogenetically diverse reductive dehalogenase-homologous genes in deep subseafloor sedimentary metagenomes.</title>
        <authorList>
            <person name="Kawai M."/>
            <person name="Futagami T."/>
            <person name="Toyoda A."/>
            <person name="Takaki Y."/>
            <person name="Nishi S."/>
            <person name="Hori S."/>
            <person name="Arai W."/>
            <person name="Tsubouchi T."/>
            <person name="Morono Y."/>
            <person name="Uchiyama I."/>
            <person name="Ito T."/>
            <person name="Fujiyama A."/>
            <person name="Inagaki F."/>
            <person name="Takami H."/>
        </authorList>
    </citation>
    <scope>NUCLEOTIDE SEQUENCE</scope>
    <source>
        <strain evidence="1">Expedition CK06-06</strain>
    </source>
</reference>
<protein>
    <submittedName>
        <fullName evidence="1">Uncharacterized protein</fullName>
    </submittedName>
</protein>
<comment type="caution">
    <text evidence="1">The sequence shown here is derived from an EMBL/GenBank/DDBJ whole genome shotgun (WGS) entry which is preliminary data.</text>
</comment>
<organism evidence="1">
    <name type="scientific">marine sediment metagenome</name>
    <dbReference type="NCBI Taxonomy" id="412755"/>
    <lineage>
        <taxon>unclassified sequences</taxon>
        <taxon>metagenomes</taxon>
        <taxon>ecological metagenomes</taxon>
    </lineage>
</organism>
<proteinExistence type="predicted"/>
<name>X0SAY7_9ZZZZ</name>
<dbReference type="AlphaFoldDB" id="X0SAY7"/>
<dbReference type="EMBL" id="BARS01009327">
    <property type="protein sequence ID" value="GAF73072.1"/>
    <property type="molecule type" value="Genomic_DNA"/>
</dbReference>
<gene>
    <name evidence="1" type="ORF">S01H1_17560</name>
</gene>
<sequence>MPIRRKQLDEQLAVVHAQCTDSGVTVRSLDEALALIETHCINCDDFLGDQCRKLTNCKQRKKWAMYGVANGYLPKLLGLSAPCDKWV</sequence>
<accession>X0SAY7</accession>